<dbReference type="EMBL" id="CCMZ01000034">
    <property type="protein sequence ID" value="CDX23343.1"/>
    <property type="molecule type" value="Genomic_DNA"/>
</dbReference>
<evidence type="ECO:0008006" key="4">
    <source>
        <dbReference type="Google" id="ProtNLM"/>
    </source>
</evidence>
<evidence type="ECO:0000313" key="3">
    <source>
        <dbReference type="Proteomes" id="UP000045285"/>
    </source>
</evidence>
<sequence>MDWYSIVKFLHVVSAVLWVGGGFVLFLLGVLAERAGNIEDKLLAMRASGQLGGRFFAPMSMLTLVFGLIMCGFWVGFTELWIVIGLVGYATTFSIGMLIFKPTGERMGAMVAKDGVTPAVLAIGQRMMSWARLDYAVMLVIIADMVLKPTLHDIGVLAGMAMVVALGAALAFGGGRQMVPSAA</sequence>
<dbReference type="InterPro" id="IPR018729">
    <property type="entry name" value="DUF2269_transmembrane"/>
</dbReference>
<keyword evidence="1" id="KW-0812">Transmembrane</keyword>
<feature type="transmembrane region" description="Helical" evidence="1">
    <location>
        <begin position="154"/>
        <end position="173"/>
    </location>
</feature>
<name>A0A090E7I9_MESPL</name>
<dbReference type="Proteomes" id="UP000045285">
    <property type="component" value="Unassembled WGS sequence"/>
</dbReference>
<proteinExistence type="predicted"/>
<keyword evidence="1" id="KW-0472">Membrane</keyword>
<dbReference type="Pfam" id="PF10027">
    <property type="entry name" value="DUF2269"/>
    <property type="match status" value="1"/>
</dbReference>
<evidence type="ECO:0000256" key="1">
    <source>
        <dbReference type="SAM" id="Phobius"/>
    </source>
</evidence>
<keyword evidence="3" id="KW-1185">Reference proteome</keyword>
<keyword evidence="1" id="KW-1133">Transmembrane helix</keyword>
<feature type="transmembrane region" description="Helical" evidence="1">
    <location>
        <begin position="81"/>
        <end position="100"/>
    </location>
</feature>
<organism evidence="2 3">
    <name type="scientific">Mesorhizobium plurifarium</name>
    <dbReference type="NCBI Taxonomy" id="69974"/>
    <lineage>
        <taxon>Bacteria</taxon>
        <taxon>Pseudomonadati</taxon>
        <taxon>Pseudomonadota</taxon>
        <taxon>Alphaproteobacteria</taxon>
        <taxon>Hyphomicrobiales</taxon>
        <taxon>Phyllobacteriaceae</taxon>
        <taxon>Mesorhizobium</taxon>
    </lineage>
</organism>
<dbReference type="AlphaFoldDB" id="A0A090E7I9"/>
<feature type="transmembrane region" description="Helical" evidence="1">
    <location>
        <begin position="12"/>
        <end position="32"/>
    </location>
</feature>
<protein>
    <recommendedName>
        <fullName evidence="4">DUF2269 family protein</fullName>
    </recommendedName>
</protein>
<feature type="transmembrane region" description="Helical" evidence="1">
    <location>
        <begin position="53"/>
        <end position="75"/>
    </location>
</feature>
<evidence type="ECO:0000313" key="2">
    <source>
        <dbReference type="EMBL" id="CDX23343.1"/>
    </source>
</evidence>
<reference evidence="3" key="1">
    <citation type="submission" date="2014-08" db="EMBL/GenBank/DDBJ databases">
        <authorList>
            <person name="Moulin L."/>
        </authorList>
    </citation>
    <scope>NUCLEOTIDE SEQUENCE [LARGE SCALE GENOMIC DNA]</scope>
</reference>
<gene>
    <name evidence="2" type="ORF">MPL3356_40343</name>
</gene>
<accession>A0A090E7I9</accession>